<evidence type="ECO:0000256" key="1">
    <source>
        <dbReference type="SAM" id="MobiDB-lite"/>
    </source>
</evidence>
<evidence type="ECO:0000313" key="2">
    <source>
        <dbReference type="EMBL" id="GGX79779.1"/>
    </source>
</evidence>
<dbReference type="Proteomes" id="UP000653056">
    <property type="component" value="Unassembled WGS sequence"/>
</dbReference>
<dbReference type="EMBL" id="BMXS01000001">
    <property type="protein sequence ID" value="GGX79779.1"/>
    <property type="molecule type" value="Genomic_DNA"/>
</dbReference>
<sequence>MSFYLRGVLVEYGTDMLGPLPNVVVFQFNPEQLQRSLELPSSASAEDRENRGQREPHQVSSVPTETIRLTAHFDASDDLGQNDASSAMPRLFGIGPQLIALEKMTYPSGAGGGAIGAAIDAIGDALGDDSEPSQPRPREQAPRILFIWGPNRVLPVEVRSMSITEKKFDPFLNPVQAEVQIGLAIASFPENSDDVIGKGALDYTNTVKEAQVALNLVRSVELAIETIPF</sequence>
<protein>
    <submittedName>
        <fullName evidence="2">Uncharacterized protein</fullName>
    </submittedName>
</protein>
<comment type="caution">
    <text evidence="2">The sequence shown here is derived from an EMBL/GenBank/DDBJ whole genome shotgun (WGS) entry which is preliminary data.</text>
</comment>
<feature type="compositionally biased region" description="Basic and acidic residues" evidence="1">
    <location>
        <begin position="45"/>
        <end position="57"/>
    </location>
</feature>
<gene>
    <name evidence="2" type="ORF">GCM10007160_03990</name>
</gene>
<evidence type="ECO:0000313" key="3">
    <source>
        <dbReference type="Proteomes" id="UP000653056"/>
    </source>
</evidence>
<name>A0ABQ2YDR9_9GAMM</name>
<organism evidence="2 3">
    <name type="scientific">Litchfieldella qijiaojingensis</name>
    <dbReference type="NCBI Taxonomy" id="980347"/>
    <lineage>
        <taxon>Bacteria</taxon>
        <taxon>Pseudomonadati</taxon>
        <taxon>Pseudomonadota</taxon>
        <taxon>Gammaproteobacteria</taxon>
        <taxon>Oceanospirillales</taxon>
        <taxon>Halomonadaceae</taxon>
        <taxon>Litchfieldella</taxon>
    </lineage>
</organism>
<dbReference type="RefSeq" id="WP_189465621.1">
    <property type="nucleotide sequence ID" value="NZ_BMXS01000001.1"/>
</dbReference>
<reference evidence="3" key="1">
    <citation type="journal article" date="2019" name="Int. J. Syst. Evol. Microbiol.">
        <title>The Global Catalogue of Microorganisms (GCM) 10K type strain sequencing project: providing services to taxonomists for standard genome sequencing and annotation.</title>
        <authorList>
            <consortium name="The Broad Institute Genomics Platform"/>
            <consortium name="The Broad Institute Genome Sequencing Center for Infectious Disease"/>
            <person name="Wu L."/>
            <person name="Ma J."/>
        </authorList>
    </citation>
    <scope>NUCLEOTIDE SEQUENCE [LARGE SCALE GENOMIC DNA]</scope>
    <source>
        <strain evidence="3">KCTC 22228</strain>
    </source>
</reference>
<proteinExistence type="predicted"/>
<keyword evidence="3" id="KW-1185">Reference proteome</keyword>
<feature type="region of interest" description="Disordered" evidence="1">
    <location>
        <begin position="37"/>
        <end position="62"/>
    </location>
</feature>
<accession>A0ABQ2YDR9</accession>